<evidence type="ECO:0000313" key="3">
    <source>
        <dbReference type="Proteomes" id="UP000186817"/>
    </source>
</evidence>
<feature type="region of interest" description="Disordered" evidence="1">
    <location>
        <begin position="475"/>
        <end position="516"/>
    </location>
</feature>
<accession>A0A1Q9F6T0</accession>
<gene>
    <name evidence="2" type="ORF">AK812_SmicGene447</name>
</gene>
<dbReference type="OrthoDB" id="420862at2759"/>
<evidence type="ECO:0000313" key="2">
    <source>
        <dbReference type="EMBL" id="OLQ15383.1"/>
    </source>
</evidence>
<comment type="caution">
    <text evidence="2">The sequence shown here is derived from an EMBL/GenBank/DDBJ whole genome shotgun (WGS) entry which is preliminary data.</text>
</comment>
<reference evidence="2 3" key="1">
    <citation type="submission" date="2016-02" db="EMBL/GenBank/DDBJ databases">
        <title>Genome analysis of coral dinoflagellate symbionts highlights evolutionary adaptations to a symbiotic lifestyle.</title>
        <authorList>
            <person name="Aranda M."/>
            <person name="Li Y."/>
            <person name="Liew Y.J."/>
            <person name="Baumgarten S."/>
            <person name="Simakov O."/>
            <person name="Wilson M."/>
            <person name="Piel J."/>
            <person name="Ashoor H."/>
            <person name="Bougouffa S."/>
            <person name="Bajic V.B."/>
            <person name="Ryu T."/>
            <person name="Ravasi T."/>
            <person name="Bayer T."/>
            <person name="Micklem G."/>
            <person name="Kim H."/>
            <person name="Bhak J."/>
            <person name="Lajeunesse T.C."/>
            <person name="Voolstra C.R."/>
        </authorList>
    </citation>
    <scope>NUCLEOTIDE SEQUENCE [LARGE SCALE GENOMIC DNA]</scope>
    <source>
        <strain evidence="2 3">CCMP2467</strain>
    </source>
</reference>
<evidence type="ECO:0000256" key="1">
    <source>
        <dbReference type="SAM" id="MobiDB-lite"/>
    </source>
</evidence>
<protein>
    <submittedName>
        <fullName evidence="2">Uncharacterized protein</fullName>
    </submittedName>
</protein>
<proteinExistence type="predicted"/>
<dbReference type="EMBL" id="LSRX01000004">
    <property type="protein sequence ID" value="OLQ15383.1"/>
    <property type="molecule type" value="Genomic_DNA"/>
</dbReference>
<feature type="compositionally biased region" description="Low complexity" evidence="1">
    <location>
        <begin position="489"/>
        <end position="516"/>
    </location>
</feature>
<organism evidence="2 3">
    <name type="scientific">Symbiodinium microadriaticum</name>
    <name type="common">Dinoflagellate</name>
    <name type="synonym">Zooxanthella microadriatica</name>
    <dbReference type="NCBI Taxonomy" id="2951"/>
    <lineage>
        <taxon>Eukaryota</taxon>
        <taxon>Sar</taxon>
        <taxon>Alveolata</taxon>
        <taxon>Dinophyceae</taxon>
        <taxon>Suessiales</taxon>
        <taxon>Symbiodiniaceae</taxon>
        <taxon>Symbiodinium</taxon>
    </lineage>
</organism>
<sequence>MGHDSCVTLCVDGAACVGEILYGALFKSISGYVSAKMGKSTLVNDVLHELGDHSRPAKEQSVECLVRGDVIREEFRDMELPIGPAIDAATENAKDFIKKCPVFFFGLARQAFLFDLCLEDFLKPCTRGVQVYKRRCGAWTTAGVQEEVLLFDTEGWEFHRQEAASRLLASCMQLAVEAFLFDLCLEDFLKPCTRGVQVYKRRCGAWTTAGVQEEVLLFDTEGWEFHRQEAASRLLASCMQLAVVGNRADSYRTPSISDLSHLESLVQETIQPAVLKHRLVLVVVIDAEHRGDIFDDKFLSLVREVCREAADAGGGVKPVLLPVVSKDDLFRSEQDCQRVCSHFSDELQKKVGLFVDVQDALSVSHEKTDERGMRPSVQQLNNTLARICTEQLKSEPLLAKVKEIIEDDLRRHLQEWEKQGMDSSHALVRRFLWVVAGHRRLRIRNLFEKRPTLLWDGTTGVIARIKRGPGHAMLESTHAWHSDPRRTKSSQSIDSTDVSSSGMAGAASQQSLTDSD</sequence>
<dbReference type="Proteomes" id="UP000186817">
    <property type="component" value="Unassembled WGS sequence"/>
</dbReference>
<keyword evidence="3" id="KW-1185">Reference proteome</keyword>
<name>A0A1Q9F6T0_SYMMI</name>
<dbReference type="AlphaFoldDB" id="A0A1Q9F6T0"/>